<feature type="domain" description="Fido" evidence="1">
    <location>
        <begin position="1"/>
        <end position="126"/>
    </location>
</feature>
<evidence type="ECO:0000259" key="1">
    <source>
        <dbReference type="PROSITE" id="PS51459"/>
    </source>
</evidence>
<name>A0ABP1XBW5_BIFLI</name>
<dbReference type="SUPFAM" id="SSF140931">
    <property type="entry name" value="Fic-like"/>
    <property type="match status" value="1"/>
</dbReference>
<evidence type="ECO:0000313" key="2">
    <source>
        <dbReference type="EMBL" id="CEF01351.1"/>
    </source>
</evidence>
<accession>A0ABP1XBW5</accession>
<dbReference type="InterPro" id="IPR036597">
    <property type="entry name" value="Fido-like_dom_sf"/>
</dbReference>
<sequence>MTRTAAMLPGVLRDRGNVIVGTKYGTYTPTVPDPIILDSWMESGASDKGDPLDAASHLFARLAKAQPFGDGNKRGALLAANGLLVRAGSPLMLTVPVKEPERTGFNDLPGARYMHDDDRIIVWLADWNRADPEIGTWISPGA</sequence>
<dbReference type="Pfam" id="PF02661">
    <property type="entry name" value="Fic"/>
    <property type="match status" value="1"/>
</dbReference>
<dbReference type="InterPro" id="IPR003812">
    <property type="entry name" value="Fido"/>
</dbReference>
<protein>
    <submittedName>
        <fullName evidence="2">Fic/DOC family protein</fullName>
    </submittedName>
</protein>
<dbReference type="Proteomes" id="UP000043107">
    <property type="component" value="Unassembled WGS sequence"/>
</dbReference>
<gene>
    <name evidence="2" type="ORF">BLIC_c01280</name>
</gene>
<keyword evidence="3" id="KW-1185">Reference proteome</keyword>
<evidence type="ECO:0000313" key="3">
    <source>
        <dbReference type="Proteomes" id="UP000043107"/>
    </source>
</evidence>
<reference evidence="2 3" key="1">
    <citation type="submission" date="2014-09" db="EMBL/GenBank/DDBJ databases">
        <authorList>
            <person name="Bertelli C."/>
        </authorList>
    </citation>
    <scope>NUCLEOTIDE SEQUENCE [LARGE SCALE GENOMIC DNA]</scope>
    <source>
        <strain evidence="2 3">BIC1401111250</strain>
    </source>
</reference>
<dbReference type="PROSITE" id="PS51459">
    <property type="entry name" value="FIDO"/>
    <property type="match status" value="1"/>
</dbReference>
<proteinExistence type="predicted"/>
<dbReference type="EMBL" id="CCWP01000023">
    <property type="protein sequence ID" value="CEF01351.1"/>
    <property type="molecule type" value="Genomic_DNA"/>
</dbReference>
<dbReference type="Gene3D" id="1.10.3290.10">
    <property type="entry name" value="Fido-like domain"/>
    <property type="match status" value="1"/>
</dbReference>
<comment type="caution">
    <text evidence="2">The sequence shown here is derived from an EMBL/GenBank/DDBJ whole genome shotgun (WGS) entry which is preliminary data.</text>
</comment>
<organism evidence="2 3">
    <name type="scientific">Bifidobacterium longum subsp. infantis</name>
    <dbReference type="NCBI Taxonomy" id="1682"/>
    <lineage>
        <taxon>Bacteria</taxon>
        <taxon>Bacillati</taxon>
        <taxon>Actinomycetota</taxon>
        <taxon>Actinomycetes</taxon>
        <taxon>Bifidobacteriales</taxon>
        <taxon>Bifidobacteriaceae</taxon>
        <taxon>Bifidobacterium</taxon>
    </lineage>
</organism>